<keyword evidence="1" id="KW-0238">DNA-binding</keyword>
<dbReference type="KEGG" id="thel:IG193_07450"/>
<evidence type="ECO:0000313" key="2">
    <source>
        <dbReference type="Proteomes" id="UP000594121"/>
    </source>
</evidence>
<protein>
    <submittedName>
        <fullName evidence="1">AbrB/MazE/SpoVT family DNA-binding domain-containing protein</fullName>
    </submittedName>
</protein>
<keyword evidence="2" id="KW-1185">Reference proteome</keyword>
<dbReference type="InterPro" id="IPR037914">
    <property type="entry name" value="SpoVT-AbrB_sf"/>
</dbReference>
<reference evidence="1 2" key="1">
    <citation type="submission" date="2020-10" db="EMBL/GenBank/DDBJ databases">
        <title>Thermofilum lucidum 3507LT sp. nov. a novel member of Thermofilaceae family isolated from Chile hot spring, and proposal of description order Thermofilales.</title>
        <authorList>
            <person name="Zayulina K.S."/>
            <person name="Elcheninov A.G."/>
            <person name="Toshchakov S.V."/>
            <person name="Kublanov I.V."/>
        </authorList>
    </citation>
    <scope>NUCLEOTIDE SEQUENCE [LARGE SCALE GENOMIC DNA]</scope>
    <source>
        <strain evidence="1 2">3507LT</strain>
    </source>
</reference>
<dbReference type="AlphaFoldDB" id="A0A7L9FI38"/>
<dbReference type="GO" id="GO:0003677">
    <property type="term" value="F:DNA binding"/>
    <property type="evidence" value="ECO:0007669"/>
    <property type="project" value="UniProtKB-KW"/>
</dbReference>
<accession>A0A7L9FI38</accession>
<dbReference type="RefSeq" id="WP_192818556.1">
    <property type="nucleotide sequence ID" value="NZ_CP062310.1"/>
</dbReference>
<dbReference type="InParanoid" id="A0A7L9FI38"/>
<evidence type="ECO:0000313" key="1">
    <source>
        <dbReference type="EMBL" id="QOJ78584.1"/>
    </source>
</evidence>
<sequence>MPARKRYIVKLGEDGTLKIPASLLAELGVPPGSYVTITREGSGLFLRFRSKRVPLKLGRQVTTEEMERLIKEALDELVVARWET</sequence>
<dbReference type="SUPFAM" id="SSF89447">
    <property type="entry name" value="AbrB/MazE/MraZ-like"/>
    <property type="match status" value="1"/>
</dbReference>
<dbReference type="EMBL" id="CP062310">
    <property type="protein sequence ID" value="QOJ78584.1"/>
    <property type="molecule type" value="Genomic_DNA"/>
</dbReference>
<name>A0A7L9FI38_9CREN</name>
<gene>
    <name evidence="1" type="ORF">IG193_07450</name>
</gene>
<dbReference type="Proteomes" id="UP000594121">
    <property type="component" value="Chromosome"/>
</dbReference>
<dbReference type="GeneID" id="59149720"/>
<proteinExistence type="predicted"/>
<organism evidence="1 2">
    <name type="scientific">Infirmifilum lucidum</name>
    <dbReference type="NCBI Taxonomy" id="2776706"/>
    <lineage>
        <taxon>Archaea</taxon>
        <taxon>Thermoproteota</taxon>
        <taxon>Thermoprotei</taxon>
        <taxon>Thermofilales</taxon>
        <taxon>Thermofilaceae</taxon>
        <taxon>Infirmifilum</taxon>
    </lineage>
</organism>